<keyword evidence="2" id="KW-1185">Reference proteome</keyword>
<proteinExistence type="predicted"/>
<organism evidence="1 2">
    <name type="scientific">Leucogyrophana mollusca</name>
    <dbReference type="NCBI Taxonomy" id="85980"/>
    <lineage>
        <taxon>Eukaryota</taxon>
        <taxon>Fungi</taxon>
        <taxon>Dikarya</taxon>
        <taxon>Basidiomycota</taxon>
        <taxon>Agaricomycotina</taxon>
        <taxon>Agaricomycetes</taxon>
        <taxon>Agaricomycetidae</taxon>
        <taxon>Boletales</taxon>
        <taxon>Boletales incertae sedis</taxon>
        <taxon>Leucogyrophana</taxon>
    </lineage>
</organism>
<evidence type="ECO:0000313" key="2">
    <source>
        <dbReference type="Proteomes" id="UP000790709"/>
    </source>
</evidence>
<comment type="caution">
    <text evidence="1">The sequence shown here is derived from an EMBL/GenBank/DDBJ whole genome shotgun (WGS) entry which is preliminary data.</text>
</comment>
<evidence type="ECO:0000313" key="1">
    <source>
        <dbReference type="EMBL" id="KAH7930962.1"/>
    </source>
</evidence>
<dbReference type="Proteomes" id="UP000790709">
    <property type="component" value="Unassembled WGS sequence"/>
</dbReference>
<protein>
    <submittedName>
        <fullName evidence="1">Uncharacterized protein</fullName>
    </submittedName>
</protein>
<dbReference type="EMBL" id="MU266328">
    <property type="protein sequence ID" value="KAH7930962.1"/>
    <property type="molecule type" value="Genomic_DNA"/>
</dbReference>
<accession>A0ACB8C1H3</accession>
<gene>
    <name evidence="1" type="ORF">BV22DRAFT_1190732</name>
</gene>
<name>A0ACB8C1H3_9AGAM</name>
<reference evidence="1" key="1">
    <citation type="journal article" date="2021" name="New Phytol.">
        <title>Evolutionary innovations through gain and loss of genes in the ectomycorrhizal Boletales.</title>
        <authorList>
            <person name="Wu G."/>
            <person name="Miyauchi S."/>
            <person name="Morin E."/>
            <person name="Kuo A."/>
            <person name="Drula E."/>
            <person name="Varga T."/>
            <person name="Kohler A."/>
            <person name="Feng B."/>
            <person name="Cao Y."/>
            <person name="Lipzen A."/>
            <person name="Daum C."/>
            <person name="Hundley H."/>
            <person name="Pangilinan J."/>
            <person name="Johnson J."/>
            <person name="Barry K."/>
            <person name="LaButti K."/>
            <person name="Ng V."/>
            <person name="Ahrendt S."/>
            <person name="Min B."/>
            <person name="Choi I.G."/>
            <person name="Park H."/>
            <person name="Plett J.M."/>
            <person name="Magnuson J."/>
            <person name="Spatafora J.W."/>
            <person name="Nagy L.G."/>
            <person name="Henrissat B."/>
            <person name="Grigoriev I.V."/>
            <person name="Yang Z.L."/>
            <person name="Xu J."/>
            <person name="Martin F.M."/>
        </authorList>
    </citation>
    <scope>NUCLEOTIDE SEQUENCE</scope>
    <source>
        <strain evidence="1">KUC20120723A-06</strain>
    </source>
</reference>
<sequence length="723" mass="77585">MPFFALPPAGTLRATAATPLNPIVPTAVTNGGISIPLGIFIGLLASFVQSLGLAIQRRSHVLNSQLPEPERKVEHRRPLWLLGFAIFLSSNIFGSFIQIASLPVVILAPLGAVSLLWNALFARLLLRPPLILGTALIAGGAALIAVYGIVPETPRSVDELMALFARPAFIAWFCVESVILIVCLVATHIAEYTFTRRLASASESLLYANSESCTSSLSESPDHSPHGTSTLLPPTQQPSNLTTGLTEEIVTTSLLSERTPLLDPKAARPPSTKSSLHKSRSSSPSASSKLATNPASSHHSSVPGRTPLLLALAYAAASGTLSGLCLIFAKSGVELLLLTLGGSNQFYRWEAWALVGGLVAFALGQLWYLNRGLRLADPAFVCPSAFCFYNFSSILNGLVYFHQLAQLPGWHIVLVVVGMLVLLAGVWAVSAQAGVDGTWAGEDNGTEEDVEVVEPDDHVNADGATFTDVETQPPLPSYATTFPTSPSKPRSRHVAPPMDRQARSEGALRPEGSLSLHTLHPPSPDLSTRHPRHLSLRSPPLEPDEALLSPTTTTRSSRRRLGRRATVVDPSASIRTLGSGSSVHQQQPSVLSPPLGTGLMIGLSPMSPGFSLVPPERRNSRRASGVGHGFADVVVEGMHARHYGGGQEEGDGERRRTVSEGNVRRWREAGGDADEHGELRWDDANSPGIPNNEDEETRGRHHTGRRWGWVRRVFLGKNPRGPQ</sequence>